<evidence type="ECO:0000313" key="4">
    <source>
        <dbReference type="Proteomes" id="UP000321393"/>
    </source>
</evidence>
<dbReference type="AlphaFoldDB" id="A0A5A7SZM4"/>
<evidence type="ECO:0000313" key="5">
    <source>
        <dbReference type="Proteomes" id="UP000321947"/>
    </source>
</evidence>
<proteinExistence type="predicted"/>
<protein>
    <submittedName>
        <fullName evidence="2">Retrotransposon protein</fullName>
    </submittedName>
</protein>
<reference evidence="4 5" key="1">
    <citation type="submission" date="2019-08" db="EMBL/GenBank/DDBJ databases">
        <title>Draft genome sequences of two oriental melons (Cucumis melo L. var makuwa).</title>
        <authorList>
            <person name="Kwon S.-Y."/>
        </authorList>
    </citation>
    <scope>NUCLEOTIDE SEQUENCE [LARGE SCALE GENOMIC DNA]</scope>
    <source>
        <strain evidence="5">cv. Chang Bougi</strain>
        <strain evidence="4">cv. SW 3</strain>
        <tissue evidence="2">Leaf</tissue>
    </source>
</reference>
<dbReference type="EMBL" id="SSTD01015042">
    <property type="protein sequence ID" value="TYK03361.1"/>
    <property type="molecule type" value="Genomic_DNA"/>
</dbReference>
<comment type="caution">
    <text evidence="2">The sequence shown here is derived from an EMBL/GenBank/DDBJ whole genome shotgun (WGS) entry which is preliminary data.</text>
</comment>
<feature type="compositionally biased region" description="Basic and acidic residues" evidence="1">
    <location>
        <begin position="234"/>
        <end position="250"/>
    </location>
</feature>
<dbReference type="EMBL" id="SSTE01019582">
    <property type="protein sequence ID" value="KAA0036622.1"/>
    <property type="molecule type" value="Genomic_DNA"/>
</dbReference>
<organism evidence="2 4">
    <name type="scientific">Cucumis melo var. makuwa</name>
    <name type="common">Oriental melon</name>
    <dbReference type="NCBI Taxonomy" id="1194695"/>
    <lineage>
        <taxon>Eukaryota</taxon>
        <taxon>Viridiplantae</taxon>
        <taxon>Streptophyta</taxon>
        <taxon>Embryophyta</taxon>
        <taxon>Tracheophyta</taxon>
        <taxon>Spermatophyta</taxon>
        <taxon>Magnoliopsida</taxon>
        <taxon>eudicotyledons</taxon>
        <taxon>Gunneridae</taxon>
        <taxon>Pentapetalae</taxon>
        <taxon>rosids</taxon>
        <taxon>fabids</taxon>
        <taxon>Cucurbitales</taxon>
        <taxon>Cucurbitaceae</taxon>
        <taxon>Benincaseae</taxon>
        <taxon>Cucumis</taxon>
    </lineage>
</organism>
<dbReference type="Proteomes" id="UP000321393">
    <property type="component" value="Unassembled WGS sequence"/>
</dbReference>
<dbReference type="Proteomes" id="UP000321947">
    <property type="component" value="Unassembled WGS sequence"/>
</dbReference>
<sequence length="260" mass="30012">MLEVFRGGHSRSGLYVTYQYVPLMYARLFKPTELPWGIGRDIHKGQCALSRLPYVQNAKDPQQTRGFYGMPLHDKIDYKCQRYYHLCDTGFLNAEGFVTPYKGQRYHLQEWHGAGNAPTTAKEYFNMKYASNFAYATTAAAEDIQYTETTNKWSQWRDELAELHHVVNRLLNKLFPYYNELAYAYGCDRMTSCFVETFVDVGSNEPAGYEGFDMSDGNEEFLSMYSQRIDISQDDVRASRPARTSDDRVETSGSKRKRGS</sequence>
<name>A0A5A7SZM4_CUCMM</name>
<feature type="region of interest" description="Disordered" evidence="1">
    <location>
        <begin position="232"/>
        <end position="260"/>
    </location>
</feature>
<evidence type="ECO:0000256" key="1">
    <source>
        <dbReference type="SAM" id="MobiDB-lite"/>
    </source>
</evidence>
<evidence type="ECO:0000313" key="2">
    <source>
        <dbReference type="EMBL" id="KAA0036622.1"/>
    </source>
</evidence>
<accession>A0A5A7SZM4</accession>
<evidence type="ECO:0000313" key="3">
    <source>
        <dbReference type="EMBL" id="TYK03361.1"/>
    </source>
</evidence>
<gene>
    <name evidence="3" type="ORF">E5676_scaffold2392G00230</name>
    <name evidence="2" type="ORF">E6C27_scaffold191G001500</name>
</gene>